<keyword evidence="7" id="KW-1185">Reference proteome</keyword>
<dbReference type="InterPro" id="IPR002423">
    <property type="entry name" value="Cpn60/GroEL/TCP-1"/>
</dbReference>
<name>A0AAN5CVK5_9BILA</name>
<dbReference type="InterPro" id="IPR002194">
    <property type="entry name" value="Chaperonin_TCP-1_CS"/>
</dbReference>
<evidence type="ECO:0000256" key="2">
    <source>
        <dbReference type="ARBA" id="ARBA00022741"/>
    </source>
</evidence>
<dbReference type="PANTHER" id="PTHR11353">
    <property type="entry name" value="CHAPERONIN"/>
    <property type="match status" value="1"/>
</dbReference>
<comment type="similarity">
    <text evidence="1 5">Belongs to the TCP-1 chaperonin family.</text>
</comment>
<dbReference type="GO" id="GO:0005524">
    <property type="term" value="F:ATP binding"/>
    <property type="evidence" value="ECO:0007669"/>
    <property type="project" value="UniProtKB-KW"/>
</dbReference>
<dbReference type="Proteomes" id="UP001328107">
    <property type="component" value="Unassembled WGS sequence"/>
</dbReference>
<dbReference type="Gene3D" id="1.10.560.10">
    <property type="entry name" value="GroEL-like equatorial domain"/>
    <property type="match status" value="1"/>
</dbReference>
<dbReference type="PROSITE" id="PS00750">
    <property type="entry name" value="TCP1_1"/>
    <property type="match status" value="1"/>
</dbReference>
<dbReference type="PROSITE" id="PS00995">
    <property type="entry name" value="TCP1_3"/>
    <property type="match status" value="1"/>
</dbReference>
<dbReference type="InterPro" id="IPR027413">
    <property type="entry name" value="GROEL-like_equatorial_sf"/>
</dbReference>
<dbReference type="PRINTS" id="PR00304">
    <property type="entry name" value="TCOMPLEXTCP1"/>
</dbReference>
<accession>A0AAN5CVK5</accession>
<dbReference type="InterPro" id="IPR027410">
    <property type="entry name" value="TCP-1-like_intermed_sf"/>
</dbReference>
<dbReference type="GO" id="GO:0051082">
    <property type="term" value="F:unfolded protein binding"/>
    <property type="evidence" value="ECO:0007669"/>
    <property type="project" value="InterPro"/>
</dbReference>
<dbReference type="AlphaFoldDB" id="A0AAN5CVK5"/>
<evidence type="ECO:0000256" key="4">
    <source>
        <dbReference type="ARBA" id="ARBA00023186"/>
    </source>
</evidence>
<dbReference type="Pfam" id="PF00118">
    <property type="entry name" value="Cpn60_TCP1"/>
    <property type="match status" value="1"/>
</dbReference>
<dbReference type="GO" id="GO:0016887">
    <property type="term" value="F:ATP hydrolysis activity"/>
    <property type="evidence" value="ECO:0007669"/>
    <property type="project" value="InterPro"/>
</dbReference>
<dbReference type="Gene3D" id="3.30.260.10">
    <property type="entry name" value="TCP-1-like chaperonin intermediate domain"/>
    <property type="match status" value="1"/>
</dbReference>
<keyword evidence="2 5" id="KW-0547">Nucleotide-binding</keyword>
<comment type="caution">
    <text evidence="6">The sequence shown here is derived from an EMBL/GenBank/DDBJ whole genome shotgun (WGS) entry which is preliminary data.</text>
</comment>
<keyword evidence="3 5" id="KW-0067">ATP-binding</keyword>
<keyword evidence="4 5" id="KW-0143">Chaperone</keyword>
<sequence>SLRLFQIVADAIRTTLGPRGCDKLIVDKKGKTTISNDGVTILKQVDVIYPAAKVMVQIAQSQDAEVGDGTTTVVVLAAEMLKRAKPFIQDGVHPQLIIRAFTEAAQEAVRYLDEIAVKIDGEAQLRDMLIKCAKTTLSSKLVSAER</sequence>
<reference evidence="7" key="1">
    <citation type="submission" date="2022-10" db="EMBL/GenBank/DDBJ databases">
        <title>Genome assembly of Pristionchus species.</title>
        <authorList>
            <person name="Yoshida K."/>
            <person name="Sommer R.J."/>
        </authorList>
    </citation>
    <scope>NUCLEOTIDE SEQUENCE [LARGE SCALE GENOMIC DNA]</scope>
    <source>
        <strain evidence="7">RS5460</strain>
    </source>
</reference>
<evidence type="ECO:0000256" key="3">
    <source>
        <dbReference type="ARBA" id="ARBA00022840"/>
    </source>
</evidence>
<proteinExistence type="inferred from homology"/>
<dbReference type="InterPro" id="IPR017998">
    <property type="entry name" value="Chaperone_TCP-1"/>
</dbReference>
<gene>
    <name evidence="6" type="ORF">PMAYCL1PPCAC_21818</name>
</gene>
<dbReference type="GO" id="GO:0140662">
    <property type="term" value="F:ATP-dependent protein folding chaperone"/>
    <property type="evidence" value="ECO:0007669"/>
    <property type="project" value="InterPro"/>
</dbReference>
<evidence type="ECO:0000313" key="7">
    <source>
        <dbReference type="Proteomes" id="UP001328107"/>
    </source>
</evidence>
<feature type="non-terminal residue" evidence="6">
    <location>
        <position position="1"/>
    </location>
</feature>
<protein>
    <submittedName>
        <fullName evidence="6">Uncharacterized protein</fullName>
    </submittedName>
</protein>
<dbReference type="EMBL" id="BTRK01000005">
    <property type="protein sequence ID" value="GMR51623.1"/>
    <property type="molecule type" value="Genomic_DNA"/>
</dbReference>
<evidence type="ECO:0000313" key="6">
    <source>
        <dbReference type="EMBL" id="GMR51623.1"/>
    </source>
</evidence>
<evidence type="ECO:0000256" key="1">
    <source>
        <dbReference type="ARBA" id="ARBA00008020"/>
    </source>
</evidence>
<evidence type="ECO:0000256" key="5">
    <source>
        <dbReference type="RuleBase" id="RU004187"/>
    </source>
</evidence>
<organism evidence="6 7">
    <name type="scientific">Pristionchus mayeri</name>
    <dbReference type="NCBI Taxonomy" id="1317129"/>
    <lineage>
        <taxon>Eukaryota</taxon>
        <taxon>Metazoa</taxon>
        <taxon>Ecdysozoa</taxon>
        <taxon>Nematoda</taxon>
        <taxon>Chromadorea</taxon>
        <taxon>Rhabditida</taxon>
        <taxon>Rhabditina</taxon>
        <taxon>Diplogasteromorpha</taxon>
        <taxon>Diplogasteroidea</taxon>
        <taxon>Neodiplogasteridae</taxon>
        <taxon>Pristionchus</taxon>
    </lineage>
</organism>
<dbReference type="SUPFAM" id="SSF48592">
    <property type="entry name" value="GroEL equatorial domain-like"/>
    <property type="match status" value="1"/>
</dbReference>